<proteinExistence type="predicted"/>
<gene>
    <name evidence="1" type="ORF">SAMN05421811_11814</name>
</gene>
<evidence type="ECO:0000313" key="1">
    <source>
        <dbReference type="EMBL" id="SEU40391.1"/>
    </source>
</evidence>
<dbReference type="AlphaFoldDB" id="A0A1I0LJD0"/>
<dbReference type="Proteomes" id="UP000199361">
    <property type="component" value="Unassembled WGS sequence"/>
</dbReference>
<accession>A0A1I0LJD0</accession>
<reference evidence="1 2" key="1">
    <citation type="submission" date="2016-10" db="EMBL/GenBank/DDBJ databases">
        <authorList>
            <person name="de Groot N.N."/>
        </authorList>
    </citation>
    <scope>NUCLEOTIDE SEQUENCE [LARGE SCALE GENOMIC DNA]</scope>
    <source>
        <strain evidence="1 2">CGMCC 4.5598</strain>
    </source>
</reference>
<keyword evidence="2" id="KW-1185">Reference proteome</keyword>
<name>A0A1I0LJD0_9ACTN</name>
<protein>
    <submittedName>
        <fullName evidence="1">Uncharacterized protein</fullName>
    </submittedName>
</protein>
<sequence length="95" mass="10766">MPPRLLTDDEAVAIAAGLRLAATRQLTDGADTTIRALAKLERVLPAALRERVDAPSERHWYLLCWDLYRDGWRTFVRAGCDRVCCEHACTAQQKR</sequence>
<dbReference type="EMBL" id="FOHX01000018">
    <property type="protein sequence ID" value="SEU40391.1"/>
    <property type="molecule type" value="Genomic_DNA"/>
</dbReference>
<evidence type="ECO:0000313" key="2">
    <source>
        <dbReference type="Proteomes" id="UP000199361"/>
    </source>
</evidence>
<dbReference type="STRING" id="568860.SAMN05421811_11814"/>
<organism evidence="1 2">
    <name type="scientific">Nonomuraea wenchangensis</name>
    <dbReference type="NCBI Taxonomy" id="568860"/>
    <lineage>
        <taxon>Bacteria</taxon>
        <taxon>Bacillati</taxon>
        <taxon>Actinomycetota</taxon>
        <taxon>Actinomycetes</taxon>
        <taxon>Streptosporangiales</taxon>
        <taxon>Streptosporangiaceae</taxon>
        <taxon>Nonomuraea</taxon>
    </lineage>
</organism>